<evidence type="ECO:0000313" key="1">
    <source>
        <dbReference type="EMBL" id="GAA4289125.1"/>
    </source>
</evidence>
<dbReference type="Gene3D" id="3.40.50.12780">
    <property type="entry name" value="N-terminal domain of ligase-like"/>
    <property type="match status" value="1"/>
</dbReference>
<keyword evidence="1" id="KW-0436">Ligase</keyword>
<dbReference type="EMBL" id="BAABBA010000022">
    <property type="protein sequence ID" value="GAA4289125.1"/>
    <property type="molecule type" value="Genomic_DNA"/>
</dbReference>
<comment type="caution">
    <text evidence="1">The sequence shown here is derived from an EMBL/GenBank/DDBJ whole genome shotgun (WGS) entry which is preliminary data.</text>
</comment>
<proteinExistence type="predicted"/>
<evidence type="ECO:0000313" key="2">
    <source>
        <dbReference type="Proteomes" id="UP001499841"/>
    </source>
</evidence>
<dbReference type="PANTHER" id="PTHR36932:SF1">
    <property type="entry name" value="CAPSULAR POLYSACCHARIDE BIOSYNTHESIS PROTEIN"/>
    <property type="match status" value="1"/>
</dbReference>
<dbReference type="InterPro" id="IPR042099">
    <property type="entry name" value="ANL_N_sf"/>
</dbReference>
<dbReference type="InterPro" id="IPR053158">
    <property type="entry name" value="CapK_Type1_Caps_Biosynth"/>
</dbReference>
<accession>A0ABP8EYQ2</accession>
<sequence>MDLAAVARRSVYWALDRARGGHVAQAVTEINALLDSSRSPAAVAVRRDRLADLLRHASKVTDYYAGLDPSDLAEFPVVNKLTFRTNGQSMLARGFAARDLYPHRTSGSTGTPFESLWDSGKMRQNQADTIALAGRAGYRLGTPMLYFRLWGGQYRKSRLRCMKEAITPIDVRALDTDRAREVLDGIRRRRRPVTLFGYSSALEQLCHVLDDQDLDVNSHVSAVIAGGEAPTNYLSSAAPRRFGRPLVARYSNSENGLIAQQTPGESAYRINVASYAVEILRHDSDEPTRAGEEGRIVLTDLFNYAMPFIRYDTGDVGTFAVDEDDNVDDTTLAAVSGRALDQLFDTRGRSLNPMAKPELADQNLRQYQLIQTGPGKYTLKLNADRDAGRDARIRADYLTFLGADADLQIEYVDEVPLLASGKRQIVINQWRPTG</sequence>
<dbReference type="SUPFAM" id="SSF56801">
    <property type="entry name" value="Acetyl-CoA synthetase-like"/>
    <property type="match status" value="1"/>
</dbReference>
<organism evidence="1 2">
    <name type="scientific">Georgenia daeguensis</name>
    <dbReference type="NCBI Taxonomy" id="908355"/>
    <lineage>
        <taxon>Bacteria</taxon>
        <taxon>Bacillati</taxon>
        <taxon>Actinomycetota</taxon>
        <taxon>Actinomycetes</taxon>
        <taxon>Micrococcales</taxon>
        <taxon>Bogoriellaceae</taxon>
        <taxon>Georgenia</taxon>
    </lineage>
</organism>
<dbReference type="RefSeq" id="WP_345044007.1">
    <property type="nucleotide sequence ID" value="NZ_BAABBA010000022.1"/>
</dbReference>
<dbReference type="GO" id="GO:0016874">
    <property type="term" value="F:ligase activity"/>
    <property type="evidence" value="ECO:0007669"/>
    <property type="project" value="UniProtKB-KW"/>
</dbReference>
<protein>
    <submittedName>
        <fullName evidence="1">Phenylacetate--CoA ligase family protein</fullName>
    </submittedName>
</protein>
<keyword evidence="2" id="KW-1185">Reference proteome</keyword>
<name>A0ABP8EYQ2_9MICO</name>
<gene>
    <name evidence="1" type="ORF">GCM10022262_34860</name>
</gene>
<dbReference type="Proteomes" id="UP001499841">
    <property type="component" value="Unassembled WGS sequence"/>
</dbReference>
<dbReference type="PANTHER" id="PTHR36932">
    <property type="entry name" value="CAPSULAR POLYSACCHARIDE BIOSYNTHESIS PROTEIN"/>
    <property type="match status" value="1"/>
</dbReference>
<reference evidence="2" key="1">
    <citation type="journal article" date="2019" name="Int. J. Syst. Evol. Microbiol.">
        <title>The Global Catalogue of Microorganisms (GCM) 10K type strain sequencing project: providing services to taxonomists for standard genome sequencing and annotation.</title>
        <authorList>
            <consortium name="The Broad Institute Genomics Platform"/>
            <consortium name="The Broad Institute Genome Sequencing Center for Infectious Disease"/>
            <person name="Wu L."/>
            <person name="Ma J."/>
        </authorList>
    </citation>
    <scope>NUCLEOTIDE SEQUENCE [LARGE SCALE GENOMIC DNA]</scope>
    <source>
        <strain evidence="2">JCM 17459</strain>
    </source>
</reference>